<sequence>MCQEKVVQEAVDTLLDNGYRGQPMRDG</sequence>
<dbReference type="AlphaFoldDB" id="A0A0J7YQ04"/>
<dbReference type="Proteomes" id="UP000035740">
    <property type="component" value="Unassembled WGS sequence"/>
</dbReference>
<proteinExistence type="predicted"/>
<gene>
    <name evidence="1" type="ORF">BVRB_034400</name>
</gene>
<reference evidence="1 2" key="1">
    <citation type="journal article" date="2014" name="Nature">
        <title>The genome of the recently domesticated crop plant sugar beet (Beta vulgaris).</title>
        <authorList>
            <person name="Dohm J.C."/>
            <person name="Minoche A.E."/>
            <person name="Holtgrawe D."/>
            <person name="Capella-Gutierrez S."/>
            <person name="Zakrzewski F."/>
            <person name="Tafer H."/>
            <person name="Rupp O."/>
            <person name="Sorensen T.R."/>
            <person name="Stracke R."/>
            <person name="Reinhardt R."/>
            <person name="Goesmann A."/>
            <person name="Kraft T."/>
            <person name="Schulz B."/>
            <person name="Stadler P.F."/>
            <person name="Schmidt T."/>
            <person name="Gabaldon T."/>
            <person name="Lehrach H."/>
            <person name="Weisshaar B."/>
            <person name="Himmelbauer H."/>
        </authorList>
    </citation>
    <scope>NUCLEOTIDE SEQUENCE [LARGE SCALE GENOMIC DNA]</scope>
    <source>
        <tissue evidence="1">Taproot</tissue>
    </source>
</reference>
<keyword evidence="2" id="KW-1185">Reference proteome</keyword>
<feature type="non-terminal residue" evidence="1">
    <location>
        <position position="27"/>
    </location>
</feature>
<evidence type="ECO:0000313" key="2">
    <source>
        <dbReference type="Proteomes" id="UP000035740"/>
    </source>
</evidence>
<name>A0A0J7YQ04_BETVV</name>
<dbReference type="EMBL" id="KQ106463">
    <property type="protein sequence ID" value="KMS65599.1"/>
    <property type="molecule type" value="Genomic_DNA"/>
</dbReference>
<protein>
    <submittedName>
        <fullName evidence="1">Uncharacterized protein</fullName>
    </submittedName>
</protein>
<organism evidence="1 2">
    <name type="scientific">Beta vulgaris subsp. vulgaris</name>
    <name type="common">Beet</name>
    <dbReference type="NCBI Taxonomy" id="3555"/>
    <lineage>
        <taxon>Eukaryota</taxon>
        <taxon>Viridiplantae</taxon>
        <taxon>Streptophyta</taxon>
        <taxon>Embryophyta</taxon>
        <taxon>Tracheophyta</taxon>
        <taxon>Spermatophyta</taxon>
        <taxon>Magnoliopsida</taxon>
        <taxon>eudicotyledons</taxon>
        <taxon>Gunneridae</taxon>
        <taxon>Pentapetalae</taxon>
        <taxon>Caryophyllales</taxon>
        <taxon>Chenopodiaceae</taxon>
        <taxon>Betoideae</taxon>
        <taxon>Beta</taxon>
    </lineage>
</organism>
<evidence type="ECO:0000313" key="1">
    <source>
        <dbReference type="EMBL" id="KMS65599.1"/>
    </source>
</evidence>
<accession>A0A0J7YQ04</accession>